<reference evidence="6" key="1">
    <citation type="submission" date="2023-06" db="EMBL/GenBank/DDBJ databases">
        <authorList>
            <person name="Delattre M."/>
        </authorList>
    </citation>
    <scope>NUCLEOTIDE SEQUENCE</scope>
    <source>
        <strain evidence="6">AF72</strain>
    </source>
</reference>
<sequence length="541" mass="60480">MIHRSPYPSVPLATEPLHVTLLRESQEAARKDPEKAAFINAFDYADRISYRQLLGVVDTISAFLHNRGFRRETAAVVLPNCWQWPAFFLAAQKRAGVVSGASALFTDYELQRQFLDSKASLVLTGEESLDKVLKASAHCPLIKTILVVEKQKGNISGRKTFPSHVFTWEQAMETKGSPPADESIHLDDDLTILPYSSGTTGSPKGVMITHGSFATMIRIYAEHWRQRLALVLDKDWDMEGEHRNLFLPFYHCYGMAVMICSLWFRATGIIHSRFEPDTFCRALQDFKTRYLAVVPPILVFLAKHSIPSKYDLSAIEETIAEVCRRFPAVRYVAQGYGMTEMSLGTHFPDLTPKIQKMAAVGKLSANNEMKIVDPGTNRLCNIGERGEIAFKGPTVMKGYLGRDEATRESIVDGWLHTGDIGYVDEDGDLFVVDRLKELIKVKGLQVPPAELEDLLLSHPKIRDAAVIGIPDARAGELPRAYVVRADDSLTEQMVADFVKEKASAYKQLKGGVEFIDEVPKSAAGKILRRTLRDRVAQRAKL</sequence>
<dbReference type="Gene3D" id="3.40.50.12780">
    <property type="entry name" value="N-terminal domain of ligase-like"/>
    <property type="match status" value="1"/>
</dbReference>
<dbReference type="PANTHER" id="PTHR24096">
    <property type="entry name" value="LONG-CHAIN-FATTY-ACID--COA LIGASE"/>
    <property type="match status" value="1"/>
</dbReference>
<proteinExistence type="inferred from homology"/>
<evidence type="ECO:0000256" key="2">
    <source>
        <dbReference type="ARBA" id="ARBA00006432"/>
    </source>
</evidence>
<dbReference type="InterPro" id="IPR000873">
    <property type="entry name" value="AMP-dep_synth/lig_dom"/>
</dbReference>
<dbReference type="PANTHER" id="PTHR24096:SF422">
    <property type="entry name" value="BCDNA.GH02901"/>
    <property type="match status" value="1"/>
</dbReference>
<accession>A0AA36DFE8</accession>
<evidence type="ECO:0000259" key="5">
    <source>
        <dbReference type="Pfam" id="PF13193"/>
    </source>
</evidence>
<gene>
    <name evidence="6" type="ORF">MSPICULIGERA_LOCUS23729</name>
</gene>
<dbReference type="SUPFAM" id="SSF56801">
    <property type="entry name" value="Acetyl-CoA synthetase-like"/>
    <property type="match status" value="1"/>
</dbReference>
<evidence type="ECO:0000313" key="6">
    <source>
        <dbReference type="EMBL" id="CAJ0585717.1"/>
    </source>
</evidence>
<comment type="caution">
    <text evidence="6">The sequence shown here is derived from an EMBL/GenBank/DDBJ whole genome shotgun (WGS) entry which is preliminary data.</text>
</comment>
<dbReference type="InterPro" id="IPR045851">
    <property type="entry name" value="AMP-bd_C_sf"/>
</dbReference>
<comment type="subcellular location">
    <subcellularLocation>
        <location evidence="1">Peroxisome</location>
    </subcellularLocation>
</comment>
<dbReference type="GO" id="GO:0005777">
    <property type="term" value="C:peroxisome"/>
    <property type="evidence" value="ECO:0007669"/>
    <property type="project" value="UniProtKB-SubCell"/>
</dbReference>
<dbReference type="Proteomes" id="UP001177023">
    <property type="component" value="Unassembled WGS sequence"/>
</dbReference>
<dbReference type="PROSITE" id="PS00455">
    <property type="entry name" value="AMP_BINDING"/>
    <property type="match status" value="1"/>
</dbReference>
<dbReference type="GO" id="GO:0016405">
    <property type="term" value="F:CoA-ligase activity"/>
    <property type="evidence" value="ECO:0007669"/>
    <property type="project" value="TreeGrafter"/>
</dbReference>
<keyword evidence="7" id="KW-1185">Reference proteome</keyword>
<feature type="domain" description="AMP-binding enzyme C-terminal" evidence="5">
    <location>
        <begin position="450"/>
        <end position="525"/>
    </location>
</feature>
<evidence type="ECO:0000313" key="7">
    <source>
        <dbReference type="Proteomes" id="UP001177023"/>
    </source>
</evidence>
<dbReference type="CDD" id="cd05911">
    <property type="entry name" value="Firefly_Luc_like"/>
    <property type="match status" value="1"/>
</dbReference>
<dbReference type="InterPro" id="IPR042099">
    <property type="entry name" value="ANL_N_sf"/>
</dbReference>
<name>A0AA36DFE8_9BILA</name>
<dbReference type="EMBL" id="CATQJA010002706">
    <property type="protein sequence ID" value="CAJ0585717.1"/>
    <property type="molecule type" value="Genomic_DNA"/>
</dbReference>
<dbReference type="Pfam" id="PF13193">
    <property type="entry name" value="AMP-binding_C"/>
    <property type="match status" value="1"/>
</dbReference>
<dbReference type="AlphaFoldDB" id="A0AA36DFE8"/>
<comment type="similarity">
    <text evidence="2">Belongs to the ATP-dependent AMP-binding enzyme family.</text>
</comment>
<evidence type="ECO:0000259" key="4">
    <source>
        <dbReference type="Pfam" id="PF00501"/>
    </source>
</evidence>
<organism evidence="6 7">
    <name type="scientific">Mesorhabditis spiculigera</name>
    <dbReference type="NCBI Taxonomy" id="96644"/>
    <lineage>
        <taxon>Eukaryota</taxon>
        <taxon>Metazoa</taxon>
        <taxon>Ecdysozoa</taxon>
        <taxon>Nematoda</taxon>
        <taxon>Chromadorea</taxon>
        <taxon>Rhabditida</taxon>
        <taxon>Rhabditina</taxon>
        <taxon>Rhabditomorpha</taxon>
        <taxon>Rhabditoidea</taxon>
        <taxon>Rhabditidae</taxon>
        <taxon>Mesorhabditinae</taxon>
        <taxon>Mesorhabditis</taxon>
    </lineage>
</organism>
<dbReference type="Pfam" id="PF00501">
    <property type="entry name" value="AMP-binding"/>
    <property type="match status" value="1"/>
</dbReference>
<evidence type="ECO:0000256" key="1">
    <source>
        <dbReference type="ARBA" id="ARBA00004275"/>
    </source>
</evidence>
<protein>
    <submittedName>
        <fullName evidence="6">Uncharacterized protein</fullName>
    </submittedName>
</protein>
<dbReference type="Gene3D" id="3.30.300.30">
    <property type="match status" value="1"/>
</dbReference>
<dbReference type="InterPro" id="IPR020845">
    <property type="entry name" value="AMP-binding_CS"/>
</dbReference>
<keyword evidence="3" id="KW-0576">Peroxisome</keyword>
<evidence type="ECO:0000256" key="3">
    <source>
        <dbReference type="ARBA" id="ARBA00023140"/>
    </source>
</evidence>
<feature type="non-terminal residue" evidence="6">
    <location>
        <position position="541"/>
    </location>
</feature>
<dbReference type="InterPro" id="IPR025110">
    <property type="entry name" value="AMP-bd_C"/>
</dbReference>
<dbReference type="FunFam" id="3.30.300.30:FF:000007">
    <property type="entry name" value="4-coumarate--CoA ligase 2"/>
    <property type="match status" value="1"/>
</dbReference>
<feature type="domain" description="AMP-dependent synthetase/ligase" evidence="4">
    <location>
        <begin position="26"/>
        <end position="400"/>
    </location>
</feature>